<gene>
    <name evidence="2" type="ORF">ADM99_08005</name>
</gene>
<evidence type="ECO:0000313" key="3">
    <source>
        <dbReference type="Proteomes" id="UP000050430"/>
    </source>
</evidence>
<dbReference type="STRING" id="229920.ADM99_08005"/>
<evidence type="ECO:0008006" key="4">
    <source>
        <dbReference type="Google" id="ProtNLM"/>
    </source>
</evidence>
<keyword evidence="1" id="KW-1133">Transmembrane helix</keyword>
<feature type="transmembrane region" description="Helical" evidence="1">
    <location>
        <begin position="7"/>
        <end position="29"/>
    </location>
</feature>
<dbReference type="EMBL" id="LGCK01000007">
    <property type="protein sequence ID" value="KPL72964.1"/>
    <property type="molecule type" value="Genomic_DNA"/>
</dbReference>
<protein>
    <recommendedName>
        <fullName evidence="4">DUF5668 domain-containing protein</fullName>
    </recommendedName>
</protein>
<dbReference type="AlphaFoldDB" id="A0A0P6X0Z2"/>
<keyword evidence="3" id="KW-1185">Reference proteome</keyword>
<keyword evidence="1" id="KW-0472">Membrane</keyword>
<name>A0A0P6X0Z2_9CHLR</name>
<evidence type="ECO:0000256" key="1">
    <source>
        <dbReference type="SAM" id="Phobius"/>
    </source>
</evidence>
<feature type="transmembrane region" description="Helical" evidence="1">
    <location>
        <begin position="35"/>
        <end position="54"/>
    </location>
</feature>
<proteinExistence type="predicted"/>
<dbReference type="Proteomes" id="UP000050430">
    <property type="component" value="Unassembled WGS sequence"/>
</dbReference>
<reference evidence="2 3" key="1">
    <citation type="submission" date="2015-07" db="EMBL/GenBank/DDBJ databases">
        <title>Genome sequence of Leptolinea tardivitalis DSM 16556.</title>
        <authorList>
            <person name="Hemp J."/>
            <person name="Ward L.M."/>
            <person name="Pace L.A."/>
            <person name="Fischer W.W."/>
        </authorList>
    </citation>
    <scope>NUCLEOTIDE SEQUENCE [LARGE SCALE GENOMIC DNA]</scope>
    <source>
        <strain evidence="2 3">YMTK-2</strain>
    </source>
</reference>
<sequence length="266" mass="28409">MRKGGLLWGLLLLMGGILFLLDNLGFLPISALSLFFPGVLILIGLWFLLGPLMFRQVVETRTLSLPANGSTAAQIKFRHGAGKISIGSLSAGNNLLEGTFAGGVEEKIDGSGSETNIRLSVPEMEWWGFPSMASSNGFSWDVMLNKQIAYALDIKTGASKTSLDLHDLIITDLNMDFGGNGTEVFLPEQAGKTTCHFNFGSATLELHVPSNVAARIKIDGAMLETSGIDEQRFPKTGGIFCSPDYSTAANTIDITVEAGVGKVIVH</sequence>
<accession>A0A0P6X0Z2</accession>
<comment type="caution">
    <text evidence="2">The sequence shown here is derived from an EMBL/GenBank/DDBJ whole genome shotgun (WGS) entry which is preliminary data.</text>
</comment>
<keyword evidence="1" id="KW-0812">Transmembrane</keyword>
<dbReference type="RefSeq" id="WP_062420901.1">
    <property type="nucleotide sequence ID" value="NZ_BBYA01000008.1"/>
</dbReference>
<organism evidence="2 3">
    <name type="scientific">Leptolinea tardivitalis</name>
    <dbReference type="NCBI Taxonomy" id="229920"/>
    <lineage>
        <taxon>Bacteria</taxon>
        <taxon>Bacillati</taxon>
        <taxon>Chloroflexota</taxon>
        <taxon>Anaerolineae</taxon>
        <taxon>Anaerolineales</taxon>
        <taxon>Anaerolineaceae</taxon>
        <taxon>Leptolinea</taxon>
    </lineage>
</organism>
<evidence type="ECO:0000313" key="2">
    <source>
        <dbReference type="EMBL" id="KPL72964.1"/>
    </source>
</evidence>
<dbReference type="OrthoDB" id="163780at2"/>